<dbReference type="EMBL" id="WNXC01000001">
    <property type="protein sequence ID" value="MBB2148418.1"/>
    <property type="molecule type" value="Genomic_DNA"/>
</dbReference>
<evidence type="ECO:0000256" key="1">
    <source>
        <dbReference type="ARBA" id="ARBA00004236"/>
    </source>
</evidence>
<dbReference type="Gene3D" id="3.90.550.10">
    <property type="entry name" value="Spore Coat Polysaccharide Biosynthesis Protein SpsA, Chain A"/>
    <property type="match status" value="1"/>
</dbReference>
<accession>A0ABR6ET29</accession>
<organism evidence="7 8">
    <name type="scientific">Pedobacter gandavensis</name>
    <dbReference type="NCBI Taxonomy" id="2679963"/>
    <lineage>
        <taxon>Bacteria</taxon>
        <taxon>Pseudomonadati</taxon>
        <taxon>Bacteroidota</taxon>
        <taxon>Sphingobacteriia</taxon>
        <taxon>Sphingobacteriales</taxon>
        <taxon>Sphingobacteriaceae</taxon>
        <taxon>Pedobacter</taxon>
    </lineage>
</organism>
<dbReference type="SUPFAM" id="SSF53448">
    <property type="entry name" value="Nucleotide-diphospho-sugar transferases"/>
    <property type="match status" value="1"/>
</dbReference>
<evidence type="ECO:0000256" key="5">
    <source>
        <dbReference type="ARBA" id="ARBA00023136"/>
    </source>
</evidence>
<evidence type="ECO:0000256" key="2">
    <source>
        <dbReference type="ARBA" id="ARBA00022475"/>
    </source>
</evidence>
<feature type="domain" description="Glycosyltransferase 2-like" evidence="6">
    <location>
        <begin position="45"/>
        <end position="200"/>
    </location>
</feature>
<keyword evidence="4" id="KW-0808">Transferase</keyword>
<comment type="caution">
    <text evidence="7">The sequence shown here is derived from an EMBL/GenBank/DDBJ whole genome shotgun (WGS) entry which is preliminary data.</text>
</comment>
<reference evidence="7 8" key="1">
    <citation type="submission" date="2019-11" db="EMBL/GenBank/DDBJ databases">
        <title>Description of Pedobacter sp. LMG 31462T.</title>
        <authorList>
            <person name="Carlier A."/>
            <person name="Qi S."/>
            <person name="Vandamme P."/>
        </authorList>
    </citation>
    <scope>NUCLEOTIDE SEQUENCE [LARGE SCALE GENOMIC DNA]</scope>
    <source>
        <strain evidence="7 8">LMG 31462</strain>
    </source>
</reference>
<keyword evidence="2" id="KW-1003">Cell membrane</keyword>
<dbReference type="Proteomes" id="UP000636110">
    <property type="component" value="Unassembled WGS sequence"/>
</dbReference>
<dbReference type="PANTHER" id="PTHR43646">
    <property type="entry name" value="GLYCOSYLTRANSFERASE"/>
    <property type="match status" value="1"/>
</dbReference>
<keyword evidence="5" id="KW-0472">Membrane</keyword>
<name>A0ABR6ET29_9SPHI</name>
<dbReference type="CDD" id="cd00761">
    <property type="entry name" value="Glyco_tranf_GTA_type"/>
    <property type="match status" value="1"/>
</dbReference>
<gene>
    <name evidence="7" type="ORF">GM920_05785</name>
</gene>
<dbReference type="RefSeq" id="WP_182954330.1">
    <property type="nucleotide sequence ID" value="NZ_WNXC01000001.1"/>
</dbReference>
<proteinExistence type="predicted"/>
<evidence type="ECO:0000256" key="4">
    <source>
        <dbReference type="ARBA" id="ARBA00022679"/>
    </source>
</evidence>
<comment type="subcellular location">
    <subcellularLocation>
        <location evidence="1">Cell membrane</location>
    </subcellularLocation>
</comment>
<dbReference type="InterPro" id="IPR029044">
    <property type="entry name" value="Nucleotide-diphossugar_trans"/>
</dbReference>
<evidence type="ECO:0000313" key="7">
    <source>
        <dbReference type="EMBL" id="MBB2148418.1"/>
    </source>
</evidence>
<evidence type="ECO:0000259" key="6">
    <source>
        <dbReference type="Pfam" id="PF00535"/>
    </source>
</evidence>
<dbReference type="PANTHER" id="PTHR43646:SF2">
    <property type="entry name" value="GLYCOSYLTRANSFERASE 2-LIKE DOMAIN-CONTAINING PROTEIN"/>
    <property type="match status" value="1"/>
</dbReference>
<keyword evidence="8" id="KW-1185">Reference proteome</keyword>
<keyword evidence="3" id="KW-0328">Glycosyltransferase</keyword>
<dbReference type="InterPro" id="IPR001173">
    <property type="entry name" value="Glyco_trans_2-like"/>
</dbReference>
<evidence type="ECO:0000256" key="3">
    <source>
        <dbReference type="ARBA" id="ARBA00022676"/>
    </source>
</evidence>
<protein>
    <submittedName>
        <fullName evidence="7">Glycosyltransferase</fullName>
    </submittedName>
</protein>
<sequence length="264" mass="30126">MPIRPLIIPAYLEAQQYDAKWFLEHIAEIREGIQRLQSDQPAVTVSIPAYNEEASILKTLWSLSRTITNQKVEILVVNNNSSDRTQELIELSGANWLIEKKQGVTHARNSGLQAAKGKIILNADADSFYSPYWVDLLSLPLKDETIACTYGRFAFLSEKPANRLPYFLYETLGDVFKAVKRRSNDEAMYVYGCSSGYRKEQGLSVDGYHHPPDTNEDGYLALKLRTKFGKLHKVTENRALVWTSDRRLMEQGGLFKAFLSRVRF</sequence>
<dbReference type="Pfam" id="PF00535">
    <property type="entry name" value="Glycos_transf_2"/>
    <property type="match status" value="1"/>
</dbReference>
<evidence type="ECO:0000313" key="8">
    <source>
        <dbReference type="Proteomes" id="UP000636110"/>
    </source>
</evidence>